<dbReference type="InterPro" id="IPR015797">
    <property type="entry name" value="NUDIX_hydrolase-like_dom_sf"/>
</dbReference>
<dbReference type="RefSeq" id="WP_202009495.1">
    <property type="nucleotide sequence ID" value="NZ_JAERRB010000003.1"/>
</dbReference>
<proteinExistence type="predicted"/>
<evidence type="ECO:0000259" key="1">
    <source>
        <dbReference type="PROSITE" id="PS51462"/>
    </source>
</evidence>
<feature type="domain" description="Nudix hydrolase" evidence="1">
    <location>
        <begin position="23"/>
        <end position="170"/>
    </location>
</feature>
<dbReference type="Pfam" id="PF00293">
    <property type="entry name" value="NUDIX"/>
    <property type="match status" value="1"/>
</dbReference>
<dbReference type="InterPro" id="IPR036388">
    <property type="entry name" value="WH-like_DNA-bd_sf"/>
</dbReference>
<dbReference type="Gene3D" id="1.10.10.10">
    <property type="entry name" value="Winged helix-like DNA-binding domain superfamily/Winged helix DNA-binding domain"/>
    <property type="match status" value="1"/>
</dbReference>
<name>A0ABS1KQZ9_9BACT</name>
<dbReference type="Proteomes" id="UP000613030">
    <property type="component" value="Unassembled WGS sequence"/>
</dbReference>
<keyword evidence="3" id="KW-1185">Reference proteome</keyword>
<dbReference type="PANTHER" id="PTHR43736:SF4">
    <property type="entry name" value="SLR1690 PROTEIN"/>
    <property type="match status" value="1"/>
</dbReference>
<dbReference type="SUPFAM" id="SSF55811">
    <property type="entry name" value="Nudix"/>
    <property type="match status" value="1"/>
</dbReference>
<dbReference type="Gene3D" id="3.90.79.10">
    <property type="entry name" value="Nucleoside Triphosphate Pyrophosphohydrolase"/>
    <property type="match status" value="1"/>
</dbReference>
<gene>
    <name evidence="2" type="ORF">JI741_11740</name>
</gene>
<dbReference type="GO" id="GO:0016787">
    <property type="term" value="F:hydrolase activity"/>
    <property type="evidence" value="ECO:0007669"/>
    <property type="project" value="UniProtKB-KW"/>
</dbReference>
<dbReference type="PROSITE" id="PS51462">
    <property type="entry name" value="NUDIX"/>
    <property type="match status" value="1"/>
</dbReference>
<dbReference type="InterPro" id="IPR054105">
    <property type="entry name" value="WHD_NrtR"/>
</dbReference>
<dbReference type="PANTHER" id="PTHR43736">
    <property type="entry name" value="ADP-RIBOSE PYROPHOSPHATASE"/>
    <property type="match status" value="1"/>
</dbReference>
<comment type="caution">
    <text evidence="2">The sequence shown here is derived from an EMBL/GenBank/DDBJ whole genome shotgun (WGS) entry which is preliminary data.</text>
</comment>
<dbReference type="EMBL" id="JAERRB010000003">
    <property type="protein sequence ID" value="MBL0741895.1"/>
    <property type="molecule type" value="Genomic_DNA"/>
</dbReference>
<protein>
    <submittedName>
        <fullName evidence="2">NUDIX hydrolase</fullName>
    </submittedName>
</protein>
<dbReference type="InterPro" id="IPR036390">
    <property type="entry name" value="WH_DNA-bd_sf"/>
</dbReference>
<keyword evidence="2" id="KW-0378">Hydrolase</keyword>
<dbReference type="InterPro" id="IPR000086">
    <property type="entry name" value="NUDIX_hydrolase_dom"/>
</dbReference>
<evidence type="ECO:0000313" key="3">
    <source>
        <dbReference type="Proteomes" id="UP000613030"/>
    </source>
</evidence>
<dbReference type="Pfam" id="PF21906">
    <property type="entry name" value="WHD_NrtR"/>
    <property type="match status" value="1"/>
</dbReference>
<evidence type="ECO:0000313" key="2">
    <source>
        <dbReference type="EMBL" id="MBL0741895.1"/>
    </source>
</evidence>
<dbReference type="SUPFAM" id="SSF46785">
    <property type="entry name" value="Winged helix' DNA-binding domain"/>
    <property type="match status" value="1"/>
</dbReference>
<reference evidence="2 3" key="1">
    <citation type="submission" date="2021-01" db="EMBL/GenBank/DDBJ databases">
        <title>Chryseolinea sp. Jin1 Genome sequencing and assembly.</title>
        <authorList>
            <person name="Kim I."/>
        </authorList>
    </citation>
    <scope>NUCLEOTIDE SEQUENCE [LARGE SCALE GENOMIC DNA]</scope>
    <source>
        <strain evidence="2 3">Jin1</strain>
    </source>
</reference>
<dbReference type="CDD" id="cd18873">
    <property type="entry name" value="NUDIX_NadM_like"/>
    <property type="match status" value="1"/>
</dbReference>
<sequence>MGKAKRPKLSTHEFFEKGHLHYLTHISIDNVIFGFHDNQLKVLLLEWKETHRWCLPGGFIFADEHIEEAAIRSLKSRTGLDNIYLQQFYAFGDPNRERTKHGISPPAGIKKSWLSERFITVGYYALVEFSKVVPKPDEFSESCQWWDIEKVPTLILDHNHILEKALQSLRLNLNDYPVGKDLLPQKFTMPELQRLYETILGKQLDRRNFQKKILALDILERLNERKQGGAHKAPFLYKFDQRKYEKAMKQGLKFGLQ</sequence>
<organism evidence="2 3">
    <name type="scientific">Chryseolinea lacunae</name>
    <dbReference type="NCBI Taxonomy" id="2801331"/>
    <lineage>
        <taxon>Bacteria</taxon>
        <taxon>Pseudomonadati</taxon>
        <taxon>Bacteroidota</taxon>
        <taxon>Cytophagia</taxon>
        <taxon>Cytophagales</taxon>
        <taxon>Fulvivirgaceae</taxon>
        <taxon>Chryseolinea</taxon>
    </lineage>
</organism>
<accession>A0ABS1KQZ9</accession>